<dbReference type="PRINTS" id="PR01217">
    <property type="entry name" value="PRICHEXTENSN"/>
</dbReference>
<keyword evidence="5" id="KW-0812">Transmembrane</keyword>
<dbReference type="AlphaFoldDB" id="A0A0U0ZW97"/>
<feature type="compositionally biased region" description="Basic residues" evidence="4">
    <location>
        <begin position="579"/>
        <end position="591"/>
    </location>
</feature>
<dbReference type="SUPFAM" id="SSF53067">
    <property type="entry name" value="Actin-like ATPase domain"/>
    <property type="match status" value="1"/>
</dbReference>
<feature type="region of interest" description="Disordered" evidence="4">
    <location>
        <begin position="412"/>
        <end position="437"/>
    </location>
</feature>
<dbReference type="GO" id="GO:0140662">
    <property type="term" value="F:ATP-dependent protein folding chaperone"/>
    <property type="evidence" value="ECO:0007669"/>
    <property type="project" value="InterPro"/>
</dbReference>
<dbReference type="Pfam" id="PF00012">
    <property type="entry name" value="HSP70"/>
    <property type="match status" value="1"/>
</dbReference>
<dbReference type="InterPro" id="IPR013126">
    <property type="entry name" value="Hsp_70_fam"/>
</dbReference>
<keyword evidence="3" id="KW-0143">Chaperone</keyword>
<organism evidence="6 7">
    <name type="scientific">Mycobacteroides abscessus</name>
    <dbReference type="NCBI Taxonomy" id="36809"/>
    <lineage>
        <taxon>Bacteria</taxon>
        <taxon>Bacillati</taxon>
        <taxon>Actinomycetota</taxon>
        <taxon>Actinomycetes</taxon>
        <taxon>Mycobacteriales</taxon>
        <taxon>Mycobacteriaceae</taxon>
        <taxon>Mycobacteroides</taxon>
    </lineage>
</organism>
<dbReference type="EMBL" id="CSWP01000017">
    <property type="protein sequence ID" value="CPV74298.1"/>
    <property type="molecule type" value="Genomic_DNA"/>
</dbReference>
<name>A0A0U0ZW97_9MYCO</name>
<feature type="compositionally biased region" description="Pro residues" evidence="4">
    <location>
        <begin position="526"/>
        <end position="537"/>
    </location>
</feature>
<reference evidence="6 7" key="1">
    <citation type="submission" date="2015-03" db="EMBL/GenBank/DDBJ databases">
        <authorList>
            <person name="Murphy D."/>
        </authorList>
    </citation>
    <scope>NUCLEOTIDE SEQUENCE [LARGE SCALE GENOMIC DNA]</scope>
    <source>
        <strain evidence="6 7">PAP088</strain>
    </source>
</reference>
<evidence type="ECO:0000313" key="6">
    <source>
        <dbReference type="EMBL" id="CPV74298.1"/>
    </source>
</evidence>
<evidence type="ECO:0000256" key="3">
    <source>
        <dbReference type="ARBA" id="ARBA00023186"/>
    </source>
</evidence>
<dbReference type="PANTHER" id="PTHR42749">
    <property type="entry name" value="CELL SHAPE-DETERMINING PROTEIN MREB"/>
    <property type="match status" value="1"/>
</dbReference>
<dbReference type="Gene3D" id="3.30.420.40">
    <property type="match status" value="2"/>
</dbReference>
<dbReference type="CDD" id="cd10170">
    <property type="entry name" value="ASKHA_NBD_HSP70"/>
    <property type="match status" value="1"/>
</dbReference>
<feature type="transmembrane region" description="Helical" evidence="5">
    <location>
        <begin position="457"/>
        <end position="478"/>
    </location>
</feature>
<keyword evidence="5" id="KW-1133">Transmembrane helix</keyword>
<feature type="compositionally biased region" description="Pro residues" evidence="4">
    <location>
        <begin position="504"/>
        <end position="517"/>
    </location>
</feature>
<evidence type="ECO:0000313" key="7">
    <source>
        <dbReference type="Proteomes" id="UP000045782"/>
    </source>
</evidence>
<keyword evidence="5" id="KW-0472">Membrane</keyword>
<gene>
    <name evidence="6" type="primary">dnaK_3</name>
    <name evidence="6" type="ORF">ERS075579_05426</name>
</gene>
<feature type="compositionally biased region" description="Basic residues" evidence="4">
    <location>
        <begin position="538"/>
        <end position="554"/>
    </location>
</feature>
<keyword evidence="1" id="KW-0547">Nucleotide-binding</keyword>
<dbReference type="Gene3D" id="3.90.640.10">
    <property type="entry name" value="Actin, Chain A, domain 4"/>
    <property type="match status" value="1"/>
</dbReference>
<feature type="region of interest" description="Disordered" evidence="4">
    <location>
        <begin position="480"/>
        <end position="611"/>
    </location>
</feature>
<feature type="region of interest" description="Disordered" evidence="4">
    <location>
        <begin position="340"/>
        <end position="360"/>
    </location>
</feature>
<evidence type="ECO:0000256" key="2">
    <source>
        <dbReference type="ARBA" id="ARBA00022840"/>
    </source>
</evidence>
<dbReference type="GO" id="GO:0005524">
    <property type="term" value="F:ATP binding"/>
    <property type="evidence" value="ECO:0007669"/>
    <property type="project" value="UniProtKB-KW"/>
</dbReference>
<proteinExistence type="predicted"/>
<evidence type="ECO:0000256" key="5">
    <source>
        <dbReference type="SAM" id="Phobius"/>
    </source>
</evidence>
<accession>A0A0U0ZW97</accession>
<dbReference type="PANTHER" id="PTHR42749:SF1">
    <property type="entry name" value="CELL SHAPE-DETERMINING PROTEIN MREB"/>
    <property type="match status" value="1"/>
</dbReference>
<sequence>MANALGLSIGATQLVATPDDPQSQPVVRSSILTLHEDGPPEVGVPSQPGLTLTGFVGRVGDPVGIVAADGSVHRAEWALTEAMRVLIADTVSSANFTAPPVLSASIPAHWSPQTVNTLRDAIDRVPAFAPGGRQLKLIPDARAALESLAAGPGTPDRGVMVVCDLGGSGSSITLADAARGFQQIGQTLRFADFSGQQIDQMLLTQVLTDLNQDPEGTTSVGALTRLRDQCRLAKERLSGDTATSVPVQLPGITTDVRLTRAELEGHLRGPLSNLINAIQDTVERNGIHPANITAVASVGGGASIPLVTQQLSERMRVPVITAPQPQLAAARGVALLATRPDLPPQDATAMRPVEQPPGDATMMRPVPTGTGTFAAPVAAAASEEPELAWSQDDSAPDLAPLQETGYQSGYTVDLDDEYQGPTEATNARPELRFSHGPYADGDDYDDYPPLPWYRRPLVWFIAAAAVAGIAFTGMMVSLTSSESPAPATTTPSVNVVPSTGDAPAEPPPSPEPPPPPQTHTVTQSVQPPPPSPEPPPLHPRRRPQPPHPPRRRPQRPPPRQPQQRLRRLRRPQQQPNRQPQRHNPRPRRARRSPSPGCPRFRSVRATEHPAR</sequence>
<evidence type="ECO:0000256" key="4">
    <source>
        <dbReference type="SAM" id="MobiDB-lite"/>
    </source>
</evidence>
<dbReference type="InterPro" id="IPR043129">
    <property type="entry name" value="ATPase_NBD"/>
</dbReference>
<feature type="compositionally biased region" description="Low complexity" evidence="4">
    <location>
        <begin position="480"/>
        <end position="499"/>
    </location>
</feature>
<protein>
    <submittedName>
        <fullName evidence="6">Chaperone protein DnaK</fullName>
    </submittedName>
</protein>
<evidence type="ECO:0000256" key="1">
    <source>
        <dbReference type="ARBA" id="ARBA00022741"/>
    </source>
</evidence>
<dbReference type="Proteomes" id="UP000045782">
    <property type="component" value="Unassembled WGS sequence"/>
</dbReference>
<keyword evidence="2" id="KW-0067">ATP-binding</keyword>